<dbReference type="Proteomes" id="UP000266673">
    <property type="component" value="Unassembled WGS sequence"/>
</dbReference>
<comment type="caution">
    <text evidence="1">The sequence shown here is derived from an EMBL/GenBank/DDBJ whole genome shotgun (WGS) entry which is preliminary data.</text>
</comment>
<sequence length="176" mass="20439">MSNQESQVIYDTAMVNKSLLDPIPFQLNYSIKVKLDRPLFAAIPSGEGKTTLQSQDPLLFADWEQLLNRQQWVEFYRLLPDKNKWDEINYLFSLTQIPTVNPNRIYLVHCFSHIPSHLKQNYLGAFLLNKGTNIRENAGNRESLMKESLVFFCPTFSARNEAIIERALQFLSNVQQ</sequence>
<name>A0A397UPB6_9GLOM</name>
<dbReference type="EMBL" id="QKWP01001059">
    <property type="protein sequence ID" value="RIB12100.1"/>
    <property type="molecule type" value="Genomic_DNA"/>
</dbReference>
<organism evidence="1 2">
    <name type="scientific">Gigaspora rosea</name>
    <dbReference type="NCBI Taxonomy" id="44941"/>
    <lineage>
        <taxon>Eukaryota</taxon>
        <taxon>Fungi</taxon>
        <taxon>Fungi incertae sedis</taxon>
        <taxon>Mucoromycota</taxon>
        <taxon>Glomeromycotina</taxon>
        <taxon>Glomeromycetes</taxon>
        <taxon>Diversisporales</taxon>
        <taxon>Gigasporaceae</taxon>
        <taxon>Gigaspora</taxon>
    </lineage>
</organism>
<gene>
    <name evidence="1" type="ORF">C2G38_2201568</name>
</gene>
<evidence type="ECO:0000313" key="1">
    <source>
        <dbReference type="EMBL" id="RIB12100.1"/>
    </source>
</evidence>
<accession>A0A397UPB6</accession>
<evidence type="ECO:0000313" key="2">
    <source>
        <dbReference type="Proteomes" id="UP000266673"/>
    </source>
</evidence>
<keyword evidence="2" id="KW-1185">Reference proteome</keyword>
<proteinExistence type="predicted"/>
<reference evidence="1 2" key="1">
    <citation type="submission" date="2018-06" db="EMBL/GenBank/DDBJ databases">
        <title>Comparative genomics reveals the genomic features of Rhizophagus irregularis, R. cerebriforme, R. diaphanum and Gigaspora rosea, and their symbiotic lifestyle signature.</title>
        <authorList>
            <person name="Morin E."/>
            <person name="San Clemente H."/>
            <person name="Chen E.C.H."/>
            <person name="De La Providencia I."/>
            <person name="Hainaut M."/>
            <person name="Kuo A."/>
            <person name="Kohler A."/>
            <person name="Murat C."/>
            <person name="Tang N."/>
            <person name="Roy S."/>
            <person name="Loubradou J."/>
            <person name="Henrissat B."/>
            <person name="Grigoriev I.V."/>
            <person name="Corradi N."/>
            <person name="Roux C."/>
            <person name="Martin F.M."/>
        </authorList>
    </citation>
    <scope>NUCLEOTIDE SEQUENCE [LARGE SCALE GENOMIC DNA]</scope>
    <source>
        <strain evidence="1 2">DAOM 194757</strain>
    </source>
</reference>
<protein>
    <submittedName>
        <fullName evidence="1">Uncharacterized protein</fullName>
    </submittedName>
</protein>
<dbReference type="AlphaFoldDB" id="A0A397UPB6"/>
<dbReference type="OrthoDB" id="2320764at2759"/>